<dbReference type="InterPro" id="IPR029149">
    <property type="entry name" value="Creatin/AminoP/Spt16_N"/>
</dbReference>
<evidence type="ECO:0000256" key="1">
    <source>
        <dbReference type="ARBA" id="ARBA00008766"/>
    </source>
</evidence>
<dbReference type="InterPro" id="IPR000994">
    <property type="entry name" value="Pept_M24"/>
</dbReference>
<sequence length="620" mass="67279">MFRTPLNHTLPTIFQTAMNSRTFSQTTAGPRIQLLRDAMKRHHVDACLIPSADPHLSEYLPGRWKGREWMSGFTGSVANLIITADFAGLWADSRYWSQAEAELAGSEIVLMKTPSGNSLLHLDWLAANLPAGKTLAVDGAVLGLATARALEQALTKGGSKLCTDIDLLGEIWSDRPGLPMADVYQHQAPHAPLARGAKLASLRQAMQEQGAQWHFISTLDDIAYLFNLRGTDVNYNPVFVAHALIGPQRTTLFVADGKVPEAVREALIADGVDLASYAQAAESLASLPTDAVLLLDPRRVTLGLRQAVAAGVKVLEAINPTTFAKSRKTEDEIAHVRATMEQDGAALCEFFSWLDQALGKETVTELMIDTQITAARARRPGFVSPSFSTIAGFNANGAMPHYRATPESHATISGDGLLLIDSGGQYVGGTTDITRMVPIGQPSQAQKRDCTLVLKGVIALSSAQFPRSIKSPLLDAIARAPIWAGGVDYGHGTGHGVGYFLNVHEGPQVISGSAAPDAHTAMEPGMITSIEPGTYRPGRWGVRIENLVLNQFAETTEFGEYLRFETLTLCPIDTRCLDVSLLRSDEINWLNAYHAEVRQRLSPHVRGDARLWLELRTQPL</sequence>
<proteinExistence type="inferred from homology"/>
<dbReference type="GO" id="GO:0046872">
    <property type="term" value="F:metal ion binding"/>
    <property type="evidence" value="ECO:0007669"/>
    <property type="project" value="UniProtKB-KW"/>
</dbReference>
<dbReference type="AlphaFoldDB" id="A0A127QIL2"/>
<evidence type="ECO:0000259" key="5">
    <source>
        <dbReference type="Pfam" id="PF01321"/>
    </source>
</evidence>
<name>A0A127QIL2_9BURK</name>
<evidence type="ECO:0000259" key="6">
    <source>
        <dbReference type="Pfam" id="PF16188"/>
    </source>
</evidence>
<dbReference type="Pfam" id="PF16189">
    <property type="entry name" value="Creatinase_N_2"/>
    <property type="match status" value="1"/>
</dbReference>
<dbReference type="PANTHER" id="PTHR43763">
    <property type="entry name" value="XAA-PRO AMINOPEPTIDASE 1"/>
    <property type="match status" value="1"/>
</dbReference>
<dbReference type="SUPFAM" id="SSF53092">
    <property type="entry name" value="Creatinase/prolidase N-terminal domain"/>
    <property type="match status" value="1"/>
</dbReference>
<evidence type="ECO:0000313" key="7">
    <source>
        <dbReference type="EMBL" id="AMP09900.1"/>
    </source>
</evidence>
<dbReference type="CDD" id="cd01085">
    <property type="entry name" value="APP"/>
    <property type="match status" value="1"/>
</dbReference>
<accession>A0A127QIL2</accession>
<dbReference type="Proteomes" id="UP000071778">
    <property type="component" value="Chromosome"/>
</dbReference>
<evidence type="ECO:0000259" key="4">
    <source>
        <dbReference type="Pfam" id="PF00557"/>
    </source>
</evidence>
<dbReference type="InterPro" id="IPR033740">
    <property type="entry name" value="Pept_M24B"/>
</dbReference>
<dbReference type="Gene3D" id="3.40.350.10">
    <property type="entry name" value="Creatinase/prolidase N-terminal domain"/>
    <property type="match status" value="2"/>
</dbReference>
<evidence type="ECO:0000256" key="2">
    <source>
        <dbReference type="ARBA" id="ARBA00022723"/>
    </source>
</evidence>
<dbReference type="EMBL" id="CP013235">
    <property type="protein sequence ID" value="AMP09900.1"/>
    <property type="molecule type" value="Genomic_DNA"/>
</dbReference>
<evidence type="ECO:0000313" key="8">
    <source>
        <dbReference type="Proteomes" id="UP000071778"/>
    </source>
</evidence>
<dbReference type="InterPro" id="IPR000587">
    <property type="entry name" value="Creatinase_N"/>
</dbReference>
<comment type="similarity">
    <text evidence="1">Belongs to the peptidase M24B family.</text>
</comment>
<keyword evidence="8" id="KW-1185">Reference proteome</keyword>
<protein>
    <submittedName>
        <fullName evidence="7">Metallopeptidase M24 family protein</fullName>
    </submittedName>
</protein>
<dbReference type="Pfam" id="PF00557">
    <property type="entry name" value="Peptidase_M24"/>
    <property type="match status" value="1"/>
</dbReference>
<keyword evidence="3" id="KW-0378">Hydrolase</keyword>
<dbReference type="GO" id="GO:0005737">
    <property type="term" value="C:cytoplasm"/>
    <property type="evidence" value="ECO:0007669"/>
    <property type="project" value="UniProtKB-ARBA"/>
</dbReference>
<gene>
    <name evidence="7" type="ORF">CAter282_2144</name>
</gene>
<keyword evidence="2" id="KW-0479">Metal-binding</keyword>
<feature type="domain" description="Peptidase M24 C-terminal" evidence="6">
    <location>
        <begin position="560"/>
        <end position="620"/>
    </location>
</feature>
<evidence type="ECO:0000256" key="3">
    <source>
        <dbReference type="ARBA" id="ARBA00022801"/>
    </source>
</evidence>
<dbReference type="GO" id="GO:0070006">
    <property type="term" value="F:metalloaminopeptidase activity"/>
    <property type="evidence" value="ECO:0007669"/>
    <property type="project" value="InterPro"/>
</dbReference>
<dbReference type="InterPro" id="IPR036005">
    <property type="entry name" value="Creatinase/aminopeptidase-like"/>
</dbReference>
<reference evidence="7 8" key="1">
    <citation type="submission" date="2015-11" db="EMBL/GenBank/DDBJ databases">
        <title>Exploring the genomic traits of fungus-feeding bacterial genus Collimonas.</title>
        <authorList>
            <person name="Song C."/>
            <person name="Schmidt R."/>
            <person name="de Jager V."/>
            <person name="Krzyzanowska D."/>
            <person name="Jongedijk E."/>
            <person name="Cankar K."/>
            <person name="Beekwilder J."/>
            <person name="van Veen A."/>
            <person name="de Boer W."/>
            <person name="van Veen J.A."/>
            <person name="Garbeva P."/>
        </authorList>
    </citation>
    <scope>NUCLEOTIDE SEQUENCE [LARGE SCALE GENOMIC DNA]</scope>
    <source>
        <strain evidence="7 8">Ter282</strain>
    </source>
</reference>
<dbReference type="InterPro" id="IPR050422">
    <property type="entry name" value="X-Pro_aminopeptidase_P"/>
</dbReference>
<feature type="domain" description="Peptidase M24" evidence="4">
    <location>
        <begin position="335"/>
        <end position="549"/>
    </location>
</feature>
<dbReference type="Gene3D" id="3.90.230.10">
    <property type="entry name" value="Creatinase/methionine aminopeptidase superfamily"/>
    <property type="match status" value="1"/>
</dbReference>
<dbReference type="PATRIC" id="fig|279058.18.peg.2105"/>
<dbReference type="Pfam" id="PF01321">
    <property type="entry name" value="Creatinase_N"/>
    <property type="match status" value="1"/>
</dbReference>
<organism evidence="7 8">
    <name type="scientific">Collimonas arenae</name>
    <dbReference type="NCBI Taxonomy" id="279058"/>
    <lineage>
        <taxon>Bacteria</taxon>
        <taxon>Pseudomonadati</taxon>
        <taxon>Pseudomonadota</taxon>
        <taxon>Betaproteobacteria</taxon>
        <taxon>Burkholderiales</taxon>
        <taxon>Oxalobacteraceae</taxon>
        <taxon>Collimonas</taxon>
    </lineage>
</organism>
<feature type="domain" description="Creatinase N-terminal" evidence="5">
    <location>
        <begin position="31"/>
        <end position="157"/>
    </location>
</feature>
<dbReference type="SUPFAM" id="SSF55920">
    <property type="entry name" value="Creatinase/aminopeptidase"/>
    <property type="match status" value="1"/>
</dbReference>
<dbReference type="PANTHER" id="PTHR43763:SF6">
    <property type="entry name" value="XAA-PRO AMINOPEPTIDASE 1"/>
    <property type="match status" value="1"/>
</dbReference>
<dbReference type="InterPro" id="IPR032416">
    <property type="entry name" value="Peptidase_M24_C"/>
</dbReference>
<dbReference type="FunFam" id="3.90.230.10:FF:000004">
    <property type="entry name" value="xaa-Pro aminopeptidase 1 isoform X1"/>
    <property type="match status" value="1"/>
</dbReference>
<dbReference type="Pfam" id="PF16188">
    <property type="entry name" value="Peptidase_M24_C"/>
    <property type="match status" value="1"/>
</dbReference>